<name>A0A1I6GLB4_9EURY</name>
<proteinExistence type="predicted"/>
<evidence type="ECO:0000313" key="2">
    <source>
        <dbReference type="EMBL" id="SFR42919.1"/>
    </source>
</evidence>
<gene>
    <name evidence="2" type="ORF">SAMN04488124_1212</name>
</gene>
<dbReference type="AlphaFoldDB" id="A0A1I6GLB4"/>
<organism evidence="2 3">
    <name type="scientific">Halogeometricum limi</name>
    <dbReference type="NCBI Taxonomy" id="555875"/>
    <lineage>
        <taxon>Archaea</taxon>
        <taxon>Methanobacteriati</taxon>
        <taxon>Methanobacteriota</taxon>
        <taxon>Stenosarchaea group</taxon>
        <taxon>Halobacteria</taxon>
        <taxon>Halobacteriales</taxon>
        <taxon>Haloferacaceae</taxon>
        <taxon>Halogeometricum</taxon>
    </lineage>
</organism>
<reference evidence="3" key="1">
    <citation type="submission" date="2016-10" db="EMBL/GenBank/DDBJ databases">
        <authorList>
            <person name="Varghese N."/>
            <person name="Submissions S."/>
        </authorList>
    </citation>
    <scope>NUCLEOTIDE SEQUENCE [LARGE SCALE GENOMIC DNA]</scope>
    <source>
        <strain evidence="3">CGMCC 1.8711</strain>
    </source>
</reference>
<feature type="domain" description="DUF7128" evidence="1">
    <location>
        <begin position="1"/>
        <end position="46"/>
    </location>
</feature>
<dbReference type="OrthoDB" id="295047at2157"/>
<dbReference type="EMBL" id="FOYS01000002">
    <property type="protein sequence ID" value="SFR42919.1"/>
    <property type="molecule type" value="Genomic_DNA"/>
</dbReference>
<sequence length="46" mass="5325">MVSTTQKDDATWYRCEECGLLFDSQTDAEMHEENCDSDDDTPSYLQ</sequence>
<evidence type="ECO:0000313" key="3">
    <source>
        <dbReference type="Proteomes" id="UP000243250"/>
    </source>
</evidence>
<accession>A0A1I6GLB4</accession>
<keyword evidence="3" id="KW-1185">Reference proteome</keyword>
<evidence type="ECO:0000259" key="1">
    <source>
        <dbReference type="Pfam" id="PF23447"/>
    </source>
</evidence>
<protein>
    <recommendedName>
        <fullName evidence="1">DUF7128 domain-containing protein</fullName>
    </recommendedName>
</protein>
<dbReference type="Pfam" id="PF23447">
    <property type="entry name" value="DUF7128"/>
    <property type="match status" value="1"/>
</dbReference>
<dbReference type="RefSeq" id="WP_175501405.1">
    <property type="nucleotide sequence ID" value="NZ_FOYS01000002.1"/>
</dbReference>
<dbReference type="Proteomes" id="UP000243250">
    <property type="component" value="Unassembled WGS sequence"/>
</dbReference>
<dbReference type="InterPro" id="IPR055552">
    <property type="entry name" value="DUF7128"/>
</dbReference>